<reference evidence="2 3" key="1">
    <citation type="submission" date="2019-02" db="EMBL/GenBank/DDBJ databases">
        <title>Deep-cultivation of Planctomycetes and their phenomic and genomic characterization uncovers novel biology.</title>
        <authorList>
            <person name="Wiegand S."/>
            <person name="Jogler M."/>
            <person name="Boedeker C."/>
            <person name="Pinto D."/>
            <person name="Vollmers J."/>
            <person name="Rivas-Marin E."/>
            <person name="Kohn T."/>
            <person name="Peeters S.H."/>
            <person name="Heuer A."/>
            <person name="Rast P."/>
            <person name="Oberbeckmann S."/>
            <person name="Bunk B."/>
            <person name="Jeske O."/>
            <person name="Meyerdierks A."/>
            <person name="Storesund J.E."/>
            <person name="Kallscheuer N."/>
            <person name="Luecker S."/>
            <person name="Lage O.M."/>
            <person name="Pohl T."/>
            <person name="Merkel B.J."/>
            <person name="Hornburger P."/>
            <person name="Mueller R.-W."/>
            <person name="Bruemmer F."/>
            <person name="Labrenz M."/>
            <person name="Spormann A.M."/>
            <person name="Op den Camp H."/>
            <person name="Overmann J."/>
            <person name="Amann R."/>
            <person name="Jetten M.S.M."/>
            <person name="Mascher T."/>
            <person name="Medema M.H."/>
            <person name="Devos D.P."/>
            <person name="Kaster A.-K."/>
            <person name="Ovreas L."/>
            <person name="Rohde M."/>
            <person name="Galperin M.Y."/>
            <person name="Jogler C."/>
        </authorList>
    </citation>
    <scope>NUCLEOTIDE SEQUENCE [LARGE SCALE GENOMIC DNA]</scope>
    <source>
        <strain evidence="2 3">Mal4</strain>
    </source>
</reference>
<dbReference type="PROSITE" id="PS51257">
    <property type="entry name" value="PROKAR_LIPOPROTEIN"/>
    <property type="match status" value="1"/>
</dbReference>
<dbReference type="Proteomes" id="UP000320496">
    <property type="component" value="Chromosome"/>
</dbReference>
<dbReference type="KEGG" id="mri:Mal4_56860"/>
<evidence type="ECO:0000256" key="1">
    <source>
        <dbReference type="SAM" id="SignalP"/>
    </source>
</evidence>
<evidence type="ECO:0000313" key="3">
    <source>
        <dbReference type="Proteomes" id="UP000320496"/>
    </source>
</evidence>
<name>A0A517ZFQ3_9PLAN</name>
<feature type="signal peptide" evidence="1">
    <location>
        <begin position="1"/>
        <end position="27"/>
    </location>
</feature>
<keyword evidence="1" id="KW-0732">Signal</keyword>
<gene>
    <name evidence="2" type="ORF">Mal4_56860</name>
</gene>
<sequence precursor="true">MRFLRTHLLPIPCLALLLLAGTAGCHATGGHVETVCCAPSGCCPTVIEGRWKGEWVSDVNGHRGLLKARISHIEGSQYRVCYTGTFWGLLPFVFATEMDVVQDGGVARFQGSEDLGPLVGGTFSYSGSATCDEFVARFRSDEDHGTFRMSRVD</sequence>
<protein>
    <recommendedName>
        <fullName evidence="4">Lipoprotein</fullName>
    </recommendedName>
</protein>
<evidence type="ECO:0000313" key="2">
    <source>
        <dbReference type="EMBL" id="QDU41320.1"/>
    </source>
</evidence>
<proteinExistence type="predicted"/>
<dbReference type="AlphaFoldDB" id="A0A517ZFQ3"/>
<evidence type="ECO:0008006" key="4">
    <source>
        <dbReference type="Google" id="ProtNLM"/>
    </source>
</evidence>
<keyword evidence="3" id="KW-1185">Reference proteome</keyword>
<dbReference type="EMBL" id="CP036275">
    <property type="protein sequence ID" value="QDU41320.1"/>
    <property type="molecule type" value="Genomic_DNA"/>
</dbReference>
<accession>A0A517ZFQ3</accession>
<organism evidence="2 3">
    <name type="scientific">Maioricimonas rarisocia</name>
    <dbReference type="NCBI Taxonomy" id="2528026"/>
    <lineage>
        <taxon>Bacteria</taxon>
        <taxon>Pseudomonadati</taxon>
        <taxon>Planctomycetota</taxon>
        <taxon>Planctomycetia</taxon>
        <taxon>Planctomycetales</taxon>
        <taxon>Planctomycetaceae</taxon>
        <taxon>Maioricimonas</taxon>
    </lineage>
</organism>
<feature type="chain" id="PRO_5021971131" description="Lipoprotein" evidence="1">
    <location>
        <begin position="28"/>
        <end position="153"/>
    </location>
</feature>